<comment type="function">
    <text evidence="8">Part of the ABC transporter complex PotABCD involved in spermidine/putrescine import. Responsible for energy coupling to the transport system.</text>
</comment>
<dbReference type="KEGG" id="bxb:DR64_8574"/>
<evidence type="ECO:0000259" key="9">
    <source>
        <dbReference type="PROSITE" id="PS50893"/>
    </source>
</evidence>
<keyword evidence="6 8" id="KW-1278">Translocase</keyword>
<dbReference type="SUPFAM" id="SSF50331">
    <property type="entry name" value="MOP-like"/>
    <property type="match status" value="1"/>
</dbReference>
<dbReference type="PROSITE" id="PS50893">
    <property type="entry name" value="ABC_TRANSPORTER_2"/>
    <property type="match status" value="1"/>
</dbReference>
<evidence type="ECO:0000256" key="8">
    <source>
        <dbReference type="RuleBase" id="RU364083"/>
    </source>
</evidence>
<gene>
    <name evidence="8" type="primary">potA</name>
    <name evidence="10" type="ORF">Bxe_C1234</name>
</gene>
<keyword evidence="5 8" id="KW-0067">ATP-binding</keyword>
<reference evidence="10 11" key="1">
    <citation type="journal article" date="2006" name="Proc. Natl. Acad. Sci. U.S.A.">
        <title>Burkholderia xenovorans LB400 harbors a multi-replicon, 9.73-Mbp genome shaped for versatility.</title>
        <authorList>
            <person name="Chain P.S."/>
            <person name="Denef V.J."/>
            <person name="Konstantinidis K.T."/>
            <person name="Vergez L.M."/>
            <person name="Agullo L."/>
            <person name="Reyes V.L."/>
            <person name="Hauser L."/>
            <person name="Cordova M."/>
            <person name="Gomez L."/>
            <person name="Gonzalez M."/>
            <person name="Land M."/>
            <person name="Lao V."/>
            <person name="Larimer F."/>
            <person name="LiPuma J.J."/>
            <person name="Mahenthiralingam E."/>
            <person name="Malfatti S.A."/>
            <person name="Marx C.J."/>
            <person name="Parnell J.J."/>
            <person name="Ramette A."/>
            <person name="Richardson P."/>
            <person name="Seeger M."/>
            <person name="Smith D."/>
            <person name="Spilker T."/>
            <person name="Sul W.J."/>
            <person name="Tsoi T.V."/>
            <person name="Ulrich L.E."/>
            <person name="Zhulin I.B."/>
            <person name="Tiedje J.M."/>
        </authorList>
    </citation>
    <scope>NUCLEOTIDE SEQUENCE [LARGE SCALE GENOMIC DNA]</scope>
    <source>
        <strain evidence="10 11">LB400</strain>
    </source>
</reference>
<accession>Q13FP5</accession>
<dbReference type="Gene3D" id="3.40.50.300">
    <property type="entry name" value="P-loop containing nucleotide triphosphate hydrolases"/>
    <property type="match status" value="1"/>
</dbReference>
<keyword evidence="4 8" id="KW-0547">Nucleotide-binding</keyword>
<keyword evidence="3" id="KW-0997">Cell inner membrane</keyword>
<dbReference type="SMART" id="SM00382">
    <property type="entry name" value="AAA"/>
    <property type="match status" value="1"/>
</dbReference>
<dbReference type="KEGG" id="bxe:Bxe_C1234"/>
<dbReference type="FunFam" id="3.40.50.300:FF:000425">
    <property type="entry name" value="Probable ABC transporter, ATP-binding subunit"/>
    <property type="match status" value="1"/>
</dbReference>
<dbReference type="InterPro" id="IPR008995">
    <property type="entry name" value="Mo/tungstate-bd_C_term_dom"/>
</dbReference>
<dbReference type="eggNOG" id="COG3842">
    <property type="taxonomic scope" value="Bacteria"/>
</dbReference>
<dbReference type="InterPro" id="IPR017871">
    <property type="entry name" value="ABC_transporter-like_CS"/>
</dbReference>
<organism evidence="10 11">
    <name type="scientific">Paraburkholderia xenovorans (strain LB400)</name>
    <dbReference type="NCBI Taxonomy" id="266265"/>
    <lineage>
        <taxon>Bacteria</taxon>
        <taxon>Pseudomonadati</taxon>
        <taxon>Pseudomonadota</taxon>
        <taxon>Betaproteobacteria</taxon>
        <taxon>Burkholderiales</taxon>
        <taxon>Burkholderiaceae</taxon>
        <taxon>Paraburkholderia</taxon>
    </lineage>
</organism>
<keyword evidence="7 8" id="KW-0472">Membrane</keyword>
<comment type="subunit">
    <text evidence="8">The complex is composed of two ATP-binding proteins (PotA), two transmembrane proteins (PotB and PotC) and a solute-binding protein (PotD).</text>
</comment>
<dbReference type="GO" id="GO:0016887">
    <property type="term" value="F:ATP hydrolysis activity"/>
    <property type="evidence" value="ECO:0007669"/>
    <property type="project" value="InterPro"/>
</dbReference>
<dbReference type="Pfam" id="PF00005">
    <property type="entry name" value="ABC_tran"/>
    <property type="match status" value="1"/>
</dbReference>
<dbReference type="RefSeq" id="WP_011494320.1">
    <property type="nucleotide sequence ID" value="NC_007953.1"/>
</dbReference>
<dbReference type="PROSITE" id="PS00211">
    <property type="entry name" value="ABC_TRANSPORTER_1"/>
    <property type="match status" value="1"/>
</dbReference>
<proteinExistence type="inferred from homology"/>
<dbReference type="PANTHER" id="PTHR42781:SF4">
    <property type="entry name" value="SPERMIDINE_PUTRESCINE IMPORT ATP-BINDING PROTEIN POTA"/>
    <property type="match status" value="1"/>
</dbReference>
<protein>
    <recommendedName>
        <fullName evidence="8">Spermidine/putrescine import ATP-binding protein PotA</fullName>
        <ecNumber evidence="8">7.6.2.11</ecNumber>
    </recommendedName>
</protein>
<dbReference type="InterPro" id="IPR003439">
    <property type="entry name" value="ABC_transporter-like_ATP-bd"/>
</dbReference>
<name>Q13FP5_PARXL</name>
<evidence type="ECO:0000256" key="6">
    <source>
        <dbReference type="ARBA" id="ARBA00022967"/>
    </source>
</evidence>
<dbReference type="InterPro" id="IPR005893">
    <property type="entry name" value="PotA-like"/>
</dbReference>
<comment type="similarity">
    <text evidence="8">Belongs to the ABC transporter superfamily. Spermidine/putrescine importer (TC 3.A.1.11.1) family.</text>
</comment>
<evidence type="ECO:0000256" key="7">
    <source>
        <dbReference type="ARBA" id="ARBA00023136"/>
    </source>
</evidence>
<dbReference type="InterPro" id="IPR003593">
    <property type="entry name" value="AAA+_ATPase"/>
</dbReference>
<dbReference type="OrthoDB" id="5298774at2"/>
<dbReference type="GO" id="GO:0043190">
    <property type="term" value="C:ATP-binding cassette (ABC) transporter complex"/>
    <property type="evidence" value="ECO:0007669"/>
    <property type="project" value="InterPro"/>
</dbReference>
<comment type="catalytic activity">
    <reaction evidence="8">
        <text>ATP + H2O + polyamine-[polyamine-binding protein]Side 1 = ADP + phosphate + polyamineSide 2 + [polyamine-binding protein]Side 1.</text>
        <dbReference type="EC" id="7.6.2.11"/>
    </reaction>
</comment>
<keyword evidence="1 8" id="KW-0813">Transport</keyword>
<dbReference type="InterPro" id="IPR013611">
    <property type="entry name" value="Transp-assoc_OB_typ2"/>
</dbReference>
<dbReference type="GO" id="GO:0015697">
    <property type="term" value="P:quaternary ammonium group transport"/>
    <property type="evidence" value="ECO:0007669"/>
    <property type="project" value="UniProtKB-ARBA"/>
</dbReference>
<evidence type="ECO:0000313" key="10">
    <source>
        <dbReference type="EMBL" id="ABE37094.1"/>
    </source>
</evidence>
<dbReference type="NCBIfam" id="TIGR01187">
    <property type="entry name" value="potA"/>
    <property type="match status" value="1"/>
</dbReference>
<dbReference type="Proteomes" id="UP000001817">
    <property type="component" value="Chromosome 3"/>
</dbReference>
<evidence type="ECO:0000256" key="1">
    <source>
        <dbReference type="ARBA" id="ARBA00022448"/>
    </source>
</evidence>
<dbReference type="GO" id="GO:0015417">
    <property type="term" value="F:ABC-type polyamine transporter activity"/>
    <property type="evidence" value="ECO:0007669"/>
    <property type="project" value="UniProtKB-EC"/>
</dbReference>
<dbReference type="PANTHER" id="PTHR42781">
    <property type="entry name" value="SPERMIDINE/PUTRESCINE IMPORT ATP-BINDING PROTEIN POTA"/>
    <property type="match status" value="1"/>
</dbReference>
<dbReference type="Pfam" id="PF08402">
    <property type="entry name" value="TOBE_2"/>
    <property type="match status" value="1"/>
</dbReference>
<dbReference type="InterPro" id="IPR027417">
    <property type="entry name" value="P-loop_NTPase"/>
</dbReference>
<dbReference type="EMBL" id="CP000272">
    <property type="protein sequence ID" value="ABE37094.1"/>
    <property type="molecule type" value="Genomic_DNA"/>
</dbReference>
<sequence>MPIADLTLMGLTRTYGEQAVVSGIDLEVPQGALLSLLGPSGCGKTTLLRMIAGLLEPSSGDILFRGKSVKDVPVHKRGVGMLFQDYALFPHMTVESNVRFGLEMRMRDRRRHQALVLEALDMVQLAHLAERFPQELSGGQRQRVALARAIVTEPAFLLLDEPFGALDKNLRLEMQIQLREIQTKLKITTVMVTHDQEEALSISDLVAVMQGGRIAQRGTPAQIYTDPSSRFVASFIGASNLMRGRVAQREGDALVVHTESGLRVSAAVISAPPAIPAADQGEVTVMMRPESIRMEPVGGAGDDGLDRASGTVTRVVYRGAAIEFTVQLRSAHTLVCLQPSSPMQRAVGVGTQVSLRWDERSARIVWH</sequence>
<dbReference type="EC" id="7.6.2.11" evidence="8"/>
<dbReference type="Gene3D" id="2.40.50.100">
    <property type="match status" value="1"/>
</dbReference>
<evidence type="ECO:0000313" key="11">
    <source>
        <dbReference type="Proteomes" id="UP000001817"/>
    </source>
</evidence>
<evidence type="ECO:0000256" key="5">
    <source>
        <dbReference type="ARBA" id="ARBA00022840"/>
    </source>
</evidence>
<dbReference type="STRING" id="266265.Bxe_C1234"/>
<feature type="domain" description="ABC transporter" evidence="9">
    <location>
        <begin position="6"/>
        <end position="236"/>
    </location>
</feature>
<dbReference type="SUPFAM" id="SSF52540">
    <property type="entry name" value="P-loop containing nucleoside triphosphate hydrolases"/>
    <property type="match status" value="1"/>
</dbReference>
<keyword evidence="2 8" id="KW-1003">Cell membrane</keyword>
<dbReference type="GO" id="GO:0005524">
    <property type="term" value="F:ATP binding"/>
    <property type="evidence" value="ECO:0007669"/>
    <property type="project" value="UniProtKB-KW"/>
</dbReference>
<dbReference type="InterPro" id="IPR050093">
    <property type="entry name" value="ABC_SmlMolc_Importer"/>
</dbReference>
<evidence type="ECO:0000256" key="3">
    <source>
        <dbReference type="ARBA" id="ARBA00022519"/>
    </source>
</evidence>
<evidence type="ECO:0000256" key="2">
    <source>
        <dbReference type="ARBA" id="ARBA00022475"/>
    </source>
</evidence>
<evidence type="ECO:0000256" key="4">
    <source>
        <dbReference type="ARBA" id="ARBA00022741"/>
    </source>
</evidence>
<keyword evidence="11" id="KW-1185">Reference proteome</keyword>
<dbReference type="AlphaFoldDB" id="Q13FP5"/>